<evidence type="ECO:0000313" key="2">
    <source>
        <dbReference type="Proteomes" id="UP001234297"/>
    </source>
</evidence>
<protein>
    <submittedName>
        <fullName evidence="1">Uncharacterized protein</fullName>
    </submittedName>
</protein>
<gene>
    <name evidence="1" type="ORF">MRB53_028172</name>
</gene>
<name>A0ACC2KEY9_PERAE</name>
<dbReference type="Proteomes" id="UP001234297">
    <property type="component" value="Chromosome 9"/>
</dbReference>
<evidence type="ECO:0000313" key="1">
    <source>
        <dbReference type="EMBL" id="KAJ8619643.1"/>
    </source>
</evidence>
<organism evidence="1 2">
    <name type="scientific">Persea americana</name>
    <name type="common">Avocado</name>
    <dbReference type="NCBI Taxonomy" id="3435"/>
    <lineage>
        <taxon>Eukaryota</taxon>
        <taxon>Viridiplantae</taxon>
        <taxon>Streptophyta</taxon>
        <taxon>Embryophyta</taxon>
        <taxon>Tracheophyta</taxon>
        <taxon>Spermatophyta</taxon>
        <taxon>Magnoliopsida</taxon>
        <taxon>Magnoliidae</taxon>
        <taxon>Laurales</taxon>
        <taxon>Lauraceae</taxon>
        <taxon>Persea</taxon>
    </lineage>
</organism>
<dbReference type="EMBL" id="CM056817">
    <property type="protein sequence ID" value="KAJ8619643.1"/>
    <property type="molecule type" value="Genomic_DNA"/>
</dbReference>
<proteinExistence type="predicted"/>
<sequence>MKWWERSTWNEYPFGRRAETFFKDPNLHFNGKKVAAYEEDEYIRKMRCGERNDGDGMKVMWCLEGRIPLKRTPNLQYMVVGKMKWMNYMEKMR</sequence>
<reference evidence="1 2" key="1">
    <citation type="journal article" date="2022" name="Hortic Res">
        <title>A haplotype resolved chromosomal level avocado genome allows analysis of novel avocado genes.</title>
        <authorList>
            <person name="Nath O."/>
            <person name="Fletcher S.J."/>
            <person name="Hayward A."/>
            <person name="Shaw L.M."/>
            <person name="Masouleh A.K."/>
            <person name="Furtado A."/>
            <person name="Henry R.J."/>
            <person name="Mitter N."/>
        </authorList>
    </citation>
    <scope>NUCLEOTIDE SEQUENCE [LARGE SCALE GENOMIC DNA]</scope>
    <source>
        <strain evidence="2">cv. Hass</strain>
    </source>
</reference>
<accession>A0ACC2KEY9</accession>
<comment type="caution">
    <text evidence="1">The sequence shown here is derived from an EMBL/GenBank/DDBJ whole genome shotgun (WGS) entry which is preliminary data.</text>
</comment>
<keyword evidence="2" id="KW-1185">Reference proteome</keyword>